<dbReference type="Gene3D" id="3.30.40.10">
    <property type="entry name" value="Zinc/RING finger domain, C3HC4 (zinc finger)"/>
    <property type="match status" value="1"/>
</dbReference>
<evidence type="ECO:0000256" key="6">
    <source>
        <dbReference type="ARBA" id="ARBA00024209"/>
    </source>
</evidence>
<dbReference type="AlphaFoldDB" id="M8C436"/>
<dbReference type="Pfam" id="PF13639">
    <property type="entry name" value="zf-RING_2"/>
    <property type="match status" value="1"/>
</dbReference>
<dbReference type="EnsemblPlants" id="EMT09893">
    <property type="protein sequence ID" value="EMT09893"/>
    <property type="gene ID" value="F775_02857"/>
</dbReference>
<dbReference type="PROSITE" id="PS50089">
    <property type="entry name" value="ZF_RING_2"/>
    <property type="match status" value="1"/>
</dbReference>
<reference evidence="8" key="1">
    <citation type="submission" date="2015-06" db="UniProtKB">
        <authorList>
            <consortium name="EnsemblPlants"/>
        </authorList>
    </citation>
    <scope>IDENTIFICATION</scope>
</reference>
<dbReference type="InterPro" id="IPR053238">
    <property type="entry name" value="RING-H2_zinc_finger"/>
</dbReference>
<dbReference type="InterPro" id="IPR013083">
    <property type="entry name" value="Znf_RING/FYVE/PHD"/>
</dbReference>
<evidence type="ECO:0000313" key="8">
    <source>
        <dbReference type="EnsemblPlants" id="EMT09893"/>
    </source>
</evidence>
<dbReference type="SMART" id="SM00184">
    <property type="entry name" value="RING"/>
    <property type="match status" value="1"/>
</dbReference>
<sequence length="203" mass="22679">MSVQGRRASCYDWCSDFTCAHAIFASGFVTAPVAVVHFVKRPYSGATILFAGFAAFCTTVSLILCCKFYAELSRPPWPRWLSSASAEARPLEQQDGRETEVSSNEQLRHPEQAVMWRERDHLRAALVPSYEHPGGDAECAVCLGEVEKGEAVRRMPVCLHVFHTECIDRWLRSHATCPICRSSVFTPPERPPEVVLNVELALV</sequence>
<protein>
    <recommendedName>
        <fullName evidence="2">RING-type E3 ubiquitin transferase</fullName>
        <ecNumber evidence="2">2.3.2.27</ecNumber>
    </recommendedName>
</protein>
<feature type="domain" description="RING-type" evidence="7">
    <location>
        <begin position="139"/>
        <end position="181"/>
    </location>
</feature>
<dbReference type="CDD" id="cd16461">
    <property type="entry name" value="RING-H2_EL5-like"/>
    <property type="match status" value="1"/>
</dbReference>
<comment type="catalytic activity">
    <reaction evidence="1">
        <text>S-ubiquitinyl-[E2 ubiquitin-conjugating enzyme]-L-cysteine + [acceptor protein]-L-lysine = [E2 ubiquitin-conjugating enzyme]-L-cysteine + N(6)-ubiquitinyl-[acceptor protein]-L-lysine.</text>
        <dbReference type="EC" id="2.3.2.27"/>
    </reaction>
</comment>
<dbReference type="GO" id="GO:0061630">
    <property type="term" value="F:ubiquitin protein ligase activity"/>
    <property type="evidence" value="ECO:0007669"/>
    <property type="project" value="UniProtKB-EC"/>
</dbReference>
<keyword evidence="5" id="KW-0862">Zinc</keyword>
<dbReference type="SUPFAM" id="SSF57850">
    <property type="entry name" value="RING/U-box"/>
    <property type="match status" value="1"/>
</dbReference>
<evidence type="ECO:0000256" key="4">
    <source>
        <dbReference type="ARBA" id="ARBA00022771"/>
    </source>
</evidence>
<evidence type="ECO:0000256" key="3">
    <source>
        <dbReference type="ARBA" id="ARBA00022723"/>
    </source>
</evidence>
<dbReference type="OMA" id="MTRRVEM"/>
<keyword evidence="4" id="KW-0863">Zinc-finger</keyword>
<dbReference type="PANTHER" id="PTHR14155">
    <property type="entry name" value="RING FINGER DOMAIN-CONTAINING"/>
    <property type="match status" value="1"/>
</dbReference>
<organism evidence="8">
    <name type="scientific">Aegilops tauschii</name>
    <name type="common">Tausch's goatgrass</name>
    <name type="synonym">Aegilops squarrosa</name>
    <dbReference type="NCBI Taxonomy" id="37682"/>
    <lineage>
        <taxon>Eukaryota</taxon>
        <taxon>Viridiplantae</taxon>
        <taxon>Streptophyta</taxon>
        <taxon>Embryophyta</taxon>
        <taxon>Tracheophyta</taxon>
        <taxon>Spermatophyta</taxon>
        <taxon>Magnoliopsida</taxon>
        <taxon>Liliopsida</taxon>
        <taxon>Poales</taxon>
        <taxon>Poaceae</taxon>
        <taxon>BOP clade</taxon>
        <taxon>Pooideae</taxon>
        <taxon>Triticodae</taxon>
        <taxon>Triticeae</taxon>
        <taxon>Triticinae</taxon>
        <taxon>Aegilops</taxon>
    </lineage>
</organism>
<dbReference type="EC" id="2.3.2.27" evidence="2"/>
<dbReference type="PANTHER" id="PTHR14155:SF624">
    <property type="entry name" value="RING-TYPE E3 UBIQUITIN TRANSFERASE"/>
    <property type="match status" value="1"/>
</dbReference>
<dbReference type="GO" id="GO:0008270">
    <property type="term" value="F:zinc ion binding"/>
    <property type="evidence" value="ECO:0007669"/>
    <property type="project" value="UniProtKB-KW"/>
</dbReference>
<evidence type="ECO:0000256" key="2">
    <source>
        <dbReference type="ARBA" id="ARBA00012483"/>
    </source>
</evidence>
<evidence type="ECO:0000256" key="5">
    <source>
        <dbReference type="ARBA" id="ARBA00022833"/>
    </source>
</evidence>
<evidence type="ECO:0000256" key="1">
    <source>
        <dbReference type="ARBA" id="ARBA00000900"/>
    </source>
</evidence>
<accession>M8C436</accession>
<keyword evidence="3" id="KW-0479">Metal-binding</keyword>
<proteinExistence type="inferred from homology"/>
<dbReference type="InterPro" id="IPR001841">
    <property type="entry name" value="Znf_RING"/>
</dbReference>
<evidence type="ECO:0000259" key="7">
    <source>
        <dbReference type="PROSITE" id="PS50089"/>
    </source>
</evidence>
<comment type="similarity">
    <text evidence="6">Belongs to the RING-type zinc finger family. ATL subfamily.</text>
</comment>
<name>M8C436_AEGTA</name>